<feature type="region of interest" description="Disordered" evidence="1">
    <location>
        <begin position="1241"/>
        <end position="1319"/>
    </location>
</feature>
<dbReference type="EMBL" id="JAACJL010000016">
    <property type="protein sequence ID" value="KAF4619766.1"/>
    <property type="molecule type" value="Genomic_DNA"/>
</dbReference>
<evidence type="ECO:0000313" key="2">
    <source>
        <dbReference type="EMBL" id="KAF4619766.1"/>
    </source>
</evidence>
<keyword evidence="3" id="KW-1185">Reference proteome</keyword>
<dbReference type="Proteomes" id="UP000521872">
    <property type="component" value="Unassembled WGS sequence"/>
</dbReference>
<evidence type="ECO:0000256" key="1">
    <source>
        <dbReference type="SAM" id="MobiDB-lite"/>
    </source>
</evidence>
<feature type="compositionally biased region" description="Low complexity" evidence="1">
    <location>
        <begin position="1303"/>
        <end position="1319"/>
    </location>
</feature>
<protein>
    <submittedName>
        <fullName evidence="2">Uncharacterized protein</fullName>
    </submittedName>
</protein>
<feature type="region of interest" description="Disordered" evidence="1">
    <location>
        <begin position="243"/>
        <end position="272"/>
    </location>
</feature>
<sequence>MSRLTMSPFHKPSPFEFPRAPISPPETHSDTFVAHTMPVPVSMPAPSTHILAGQDYGMPDVGASTSILDSPRVKRPSSIPYHHSNASRENKDRVLQKNGKTLILVIPPSTLIQENGRLSHNPYHRLSQGVVVPLLPSMFAQLTAIAREFNFPSTTGLCLYYHYNEDGLTFTPRISDDSWQTFWAHHTEPSQPNERRALVGARVEFDIDLRLARWYSAWLSALQREYAEHPSYYPSTAPSLAHFRGESSATGGRPFDDEPADIQQHSAPVTTRHVPRKLSLVERYDSSSTRGETRTTLRSSAVNAEAVPGPTHVLSPIVQEEEPRTARQYLDNRVNSWRASAIVEPTLLAATGQTSLDPPNLPNNMPIDSLIRRPDSPTLVKELNLEEYTWSVSSLGPQSLGSLSPLSQYHVPSVHLANRLEGSVGTTASICTSFGPADDEYFVEYAPSSRILSPDIAHRFFEDSPLSPMTTTSWGAPLSYPPSPDNYAVYPRIPTPDVAQRFYEDCPPSPMTATSWGPPSSYPPSPRCISPVPSLDLGERCMPDDFHGHAEQSRNVKSSISAPWSHVWPYNKQSSSTPLVHPWSYVWPYTAARSSKQAAEETISAGAATGGAWLHVWPYNAPVTRNSCQETETKLTDSLDRQSSFVYPYVNIYRPVYPFFDIYPEVHRSTQPSSKPSSTALTIDPGHSFVYPYINIYRPVYPFLDLYPEVHVSRKDRSLAASNGLLHEGHHQHCSFVYPYINIYRPVYPFLDIYPAVHVSSKNEIVVASKAKLSEDHHSFVYPYINIYRPVYPFLDIYPAVHVSQKSEVVLGSDVHHSSVYPYINIYRPVYPFFELYPPVHVSGKAADVVRGSKAINAISVKVPATYPTFDLYPAVYPANLDCIYPTFVGRKSSSVDLKYGKNSPALDSSVNSSQSSRLAIYHSNPRGQYPHFDLYPETNLSRMMRTSELTVQHRRYPVFNIYPAVYPHFDLYPTMHKMESAETSVCVGSWVPQRTSVSQYPTFNLYPAVYPYFDLYPALPTSYQSPSRRSVAPRDAKAVLTPVLPPMYPSFNLYPSVYPYLTIYPASYGVSIDQKDANMEVHNGSICSGYPYFNLYPAVYPYLEIYPAPYGEDLDKAQPSKHAKDNMSKSRAESRYPYFNLYPGVYPHLDIYPAGALMHTSRPLESTSLVVMPRTLLQFHYPYFNLYPPVYPTVELYPPLPQMAIDPPERPSVKKKSTRLTHAELHAMVMMESFSASLGHSSPLRDMAPSSLSTQRVEDQGSRLPLYGNLSRPTLPSSPSPRFRESRQLSANLRSGSTIFLPRSNSPSPVNNSPPRRSVNFQEIQRFSSLREQPEVRTSMLPKPGPLRRDSVVMQRARAFDSNAEDSTGISRETLSKFPMPPRAFPPLPPLPVDRGH</sequence>
<gene>
    <name evidence="2" type="ORF">D9613_005039</name>
</gene>
<feature type="compositionally biased region" description="Polar residues" evidence="1">
    <location>
        <begin position="1289"/>
        <end position="1299"/>
    </location>
</feature>
<comment type="caution">
    <text evidence="2">The sequence shown here is derived from an EMBL/GenBank/DDBJ whole genome shotgun (WGS) entry which is preliminary data.</text>
</comment>
<proteinExistence type="predicted"/>
<feature type="region of interest" description="Disordered" evidence="1">
    <location>
        <begin position="1361"/>
        <end position="1398"/>
    </location>
</feature>
<feature type="region of interest" description="Disordered" evidence="1">
    <location>
        <begin position="1330"/>
        <end position="1349"/>
    </location>
</feature>
<feature type="compositionally biased region" description="Low complexity" evidence="1">
    <location>
        <begin position="1271"/>
        <end position="1282"/>
    </location>
</feature>
<name>A0A8H4VR31_9AGAR</name>
<evidence type="ECO:0000313" key="3">
    <source>
        <dbReference type="Proteomes" id="UP000521872"/>
    </source>
</evidence>
<reference evidence="2 3" key="1">
    <citation type="submission" date="2019-12" db="EMBL/GenBank/DDBJ databases">
        <authorList>
            <person name="Floudas D."/>
            <person name="Bentzer J."/>
            <person name="Ahren D."/>
            <person name="Johansson T."/>
            <person name="Persson P."/>
            <person name="Tunlid A."/>
        </authorList>
    </citation>
    <scope>NUCLEOTIDE SEQUENCE [LARGE SCALE GENOMIC DNA]</scope>
    <source>
        <strain evidence="2 3">CBS 102.39</strain>
    </source>
</reference>
<accession>A0A8H4VR31</accession>
<feature type="compositionally biased region" description="Pro residues" evidence="1">
    <location>
        <begin position="1380"/>
        <end position="1398"/>
    </location>
</feature>
<feature type="region of interest" description="Disordered" evidence="1">
    <location>
        <begin position="1"/>
        <end position="28"/>
    </location>
</feature>
<organism evidence="2 3">
    <name type="scientific">Agrocybe pediades</name>
    <dbReference type="NCBI Taxonomy" id="84607"/>
    <lineage>
        <taxon>Eukaryota</taxon>
        <taxon>Fungi</taxon>
        <taxon>Dikarya</taxon>
        <taxon>Basidiomycota</taxon>
        <taxon>Agaricomycotina</taxon>
        <taxon>Agaricomycetes</taxon>
        <taxon>Agaricomycetidae</taxon>
        <taxon>Agaricales</taxon>
        <taxon>Agaricineae</taxon>
        <taxon>Strophariaceae</taxon>
        <taxon>Agrocybe</taxon>
    </lineage>
</organism>
<feature type="region of interest" description="Disordered" evidence="1">
    <location>
        <begin position="67"/>
        <end position="91"/>
    </location>
</feature>